<dbReference type="SUPFAM" id="SSF54523">
    <property type="entry name" value="Pili subunits"/>
    <property type="match status" value="1"/>
</dbReference>
<dbReference type="AlphaFoldDB" id="A0A366HB89"/>
<reference evidence="9 10" key="1">
    <citation type="submission" date="2018-06" db="EMBL/GenBank/DDBJ databases">
        <title>Genomic Encyclopedia of Type Strains, Phase IV (KMG-IV): sequencing the most valuable type-strain genomes for metagenomic binning, comparative biology and taxonomic classification.</title>
        <authorList>
            <person name="Goeker M."/>
        </authorList>
    </citation>
    <scope>NUCLEOTIDE SEQUENCE [LARGE SCALE GENOMIC DNA]</scope>
    <source>
        <strain evidence="9 10">DSM 25520</strain>
    </source>
</reference>
<dbReference type="PANTHER" id="PTHR39583">
    <property type="entry name" value="TYPE II SECRETION SYSTEM PROTEIN J-RELATED"/>
    <property type="match status" value="1"/>
</dbReference>
<dbReference type="Pfam" id="PF07963">
    <property type="entry name" value="N_methyl"/>
    <property type="match status" value="1"/>
</dbReference>
<feature type="transmembrane region" description="Helical" evidence="8">
    <location>
        <begin position="12"/>
        <end position="34"/>
    </location>
</feature>
<evidence type="ECO:0000256" key="5">
    <source>
        <dbReference type="ARBA" id="ARBA00022692"/>
    </source>
</evidence>
<gene>
    <name evidence="9" type="ORF">DFR37_106177</name>
</gene>
<evidence type="ECO:0000256" key="2">
    <source>
        <dbReference type="ARBA" id="ARBA00022475"/>
    </source>
</evidence>
<keyword evidence="2" id="KW-1003">Cell membrane</keyword>
<evidence type="ECO:0000256" key="7">
    <source>
        <dbReference type="ARBA" id="ARBA00023136"/>
    </source>
</evidence>
<protein>
    <submittedName>
        <fullName evidence="9">General secretion pathway protein J</fullName>
    </submittedName>
</protein>
<evidence type="ECO:0000256" key="8">
    <source>
        <dbReference type="SAM" id="Phobius"/>
    </source>
</evidence>
<dbReference type="InterPro" id="IPR051621">
    <property type="entry name" value="T2SS_protein_J"/>
</dbReference>
<keyword evidence="5 8" id="KW-0812">Transmembrane</keyword>
<evidence type="ECO:0000256" key="3">
    <source>
        <dbReference type="ARBA" id="ARBA00022481"/>
    </source>
</evidence>
<dbReference type="PROSITE" id="PS00409">
    <property type="entry name" value="PROKAR_NTER_METHYL"/>
    <property type="match status" value="1"/>
</dbReference>
<evidence type="ECO:0000256" key="4">
    <source>
        <dbReference type="ARBA" id="ARBA00022519"/>
    </source>
</evidence>
<dbReference type="PANTHER" id="PTHR39583:SF2">
    <property type="entry name" value="TYPE II SECRETION SYSTEM PROTEIN J"/>
    <property type="match status" value="1"/>
</dbReference>
<name>A0A366HB89_9BURK</name>
<evidence type="ECO:0000256" key="1">
    <source>
        <dbReference type="ARBA" id="ARBA00004377"/>
    </source>
</evidence>
<keyword evidence="6 8" id="KW-1133">Transmembrane helix</keyword>
<dbReference type="GO" id="GO:0015628">
    <property type="term" value="P:protein secretion by the type II secretion system"/>
    <property type="evidence" value="ECO:0007669"/>
    <property type="project" value="TreeGrafter"/>
</dbReference>
<organism evidence="9 10">
    <name type="scientific">Eoetvoesiella caeni</name>
    <dbReference type="NCBI Taxonomy" id="645616"/>
    <lineage>
        <taxon>Bacteria</taxon>
        <taxon>Pseudomonadati</taxon>
        <taxon>Pseudomonadota</taxon>
        <taxon>Betaproteobacteria</taxon>
        <taxon>Burkholderiales</taxon>
        <taxon>Alcaligenaceae</taxon>
        <taxon>Eoetvoesiella</taxon>
    </lineage>
</organism>
<dbReference type="InterPro" id="IPR045584">
    <property type="entry name" value="Pilin-like"/>
</dbReference>
<dbReference type="Proteomes" id="UP000253628">
    <property type="component" value="Unassembled WGS sequence"/>
</dbReference>
<proteinExistence type="predicted"/>
<dbReference type="EMBL" id="QNRQ01000006">
    <property type="protein sequence ID" value="RBP38882.1"/>
    <property type="molecule type" value="Genomic_DNA"/>
</dbReference>
<keyword evidence="7 8" id="KW-0472">Membrane</keyword>
<keyword evidence="3" id="KW-0488">Methylation</keyword>
<dbReference type="OrthoDB" id="9151668at2"/>
<dbReference type="NCBIfam" id="TIGR02532">
    <property type="entry name" value="IV_pilin_GFxxxE"/>
    <property type="match status" value="1"/>
</dbReference>
<accession>A0A366HB89</accession>
<dbReference type="InterPro" id="IPR012902">
    <property type="entry name" value="N_methyl_site"/>
</dbReference>
<keyword evidence="4" id="KW-0997">Cell inner membrane</keyword>
<dbReference type="RefSeq" id="WP_113933739.1">
    <property type="nucleotide sequence ID" value="NZ_JACCEU010000007.1"/>
</dbReference>
<evidence type="ECO:0000313" key="9">
    <source>
        <dbReference type="EMBL" id="RBP38882.1"/>
    </source>
</evidence>
<evidence type="ECO:0000313" key="10">
    <source>
        <dbReference type="Proteomes" id="UP000253628"/>
    </source>
</evidence>
<dbReference type="GO" id="GO:0005886">
    <property type="term" value="C:plasma membrane"/>
    <property type="evidence" value="ECO:0007669"/>
    <property type="project" value="UniProtKB-SubCell"/>
</dbReference>
<sequence>MMPTVVKQQGFTLIEVLVALALMAVLSIVSWQALDMVERSSERLNASADDTLALVRVLGQIESDLSHHANSDILPSPSQVTPAATLDTMLPAGIQWAPPVLTVVRSARDGAWQRVAWGQDGNTLRRAVGPAAQTLPLPQAGSSDVVLDQVKNFSVRAWIPGQGWSTPNEAATQAKATGLEIMIERMHHGASEVYRKVVLLP</sequence>
<comment type="caution">
    <text evidence="9">The sequence shown here is derived from an EMBL/GenBank/DDBJ whole genome shotgun (WGS) entry which is preliminary data.</text>
</comment>
<comment type="subcellular location">
    <subcellularLocation>
        <location evidence="1">Cell inner membrane</location>
        <topology evidence="1">Single-pass membrane protein</topology>
    </subcellularLocation>
</comment>
<keyword evidence="10" id="KW-1185">Reference proteome</keyword>
<evidence type="ECO:0000256" key="6">
    <source>
        <dbReference type="ARBA" id="ARBA00022989"/>
    </source>
</evidence>